<name>A0ACB5TLN1_AMBMO</name>
<accession>A0ACB5TLN1</accession>
<evidence type="ECO:0000313" key="2">
    <source>
        <dbReference type="Proteomes" id="UP001165064"/>
    </source>
</evidence>
<sequence length="149" mass="16780">MAAPPQQQPLIKAQSAYPLPYDTYHDRDGDDYGTLPIDLENTSMQPPDSEQENNNGVNDNVDEVTGTVEDSEEDEDDLESMRTSDARLFVNQFNQLLGDNDKDNKENQTGGGVAADYNSSYYSTHINDDPDSANDKQFNVKRYTQLEFE</sequence>
<proteinExistence type="predicted"/>
<evidence type="ECO:0000313" key="1">
    <source>
        <dbReference type="EMBL" id="GME90591.1"/>
    </source>
</evidence>
<keyword evidence="2" id="KW-1185">Reference proteome</keyword>
<organism evidence="1 2">
    <name type="scientific">Ambrosiozyma monospora</name>
    <name type="common">Yeast</name>
    <name type="synonym">Endomycopsis monosporus</name>
    <dbReference type="NCBI Taxonomy" id="43982"/>
    <lineage>
        <taxon>Eukaryota</taxon>
        <taxon>Fungi</taxon>
        <taxon>Dikarya</taxon>
        <taxon>Ascomycota</taxon>
        <taxon>Saccharomycotina</taxon>
        <taxon>Pichiomycetes</taxon>
        <taxon>Pichiales</taxon>
        <taxon>Pichiaceae</taxon>
        <taxon>Ambrosiozyma</taxon>
    </lineage>
</organism>
<dbReference type="Proteomes" id="UP001165064">
    <property type="component" value="Unassembled WGS sequence"/>
</dbReference>
<gene>
    <name evidence="1" type="ORF">Amon02_000873700</name>
</gene>
<reference evidence="1" key="1">
    <citation type="submission" date="2023-04" db="EMBL/GenBank/DDBJ databases">
        <title>Ambrosiozyma monospora NBRC 10751.</title>
        <authorList>
            <person name="Ichikawa N."/>
            <person name="Sato H."/>
            <person name="Tonouchi N."/>
        </authorList>
    </citation>
    <scope>NUCLEOTIDE SEQUENCE</scope>
    <source>
        <strain evidence="1">NBRC 10751</strain>
    </source>
</reference>
<comment type="caution">
    <text evidence="1">The sequence shown here is derived from an EMBL/GenBank/DDBJ whole genome shotgun (WGS) entry which is preliminary data.</text>
</comment>
<protein>
    <submittedName>
        <fullName evidence="1">Unnamed protein product</fullName>
    </submittedName>
</protein>
<dbReference type="EMBL" id="BSXS01007867">
    <property type="protein sequence ID" value="GME90591.1"/>
    <property type="molecule type" value="Genomic_DNA"/>
</dbReference>